<keyword evidence="1" id="KW-0732">Signal</keyword>
<evidence type="ECO:0000313" key="3">
    <source>
        <dbReference type="Proteomes" id="UP000030689"/>
    </source>
</evidence>
<feature type="signal peptide" evidence="1">
    <location>
        <begin position="1"/>
        <end position="20"/>
    </location>
</feature>
<evidence type="ECO:0000256" key="1">
    <source>
        <dbReference type="SAM" id="SignalP"/>
    </source>
</evidence>
<protein>
    <submittedName>
        <fullName evidence="2">Uncharacterized protein</fullName>
    </submittedName>
</protein>
<sequence length="49" mass="5228">MFLHITLLMKFPFLPTGVLFIRSSCGGSVASASAPSVSIIMLTHISHNP</sequence>
<evidence type="ECO:0000313" key="2">
    <source>
        <dbReference type="EMBL" id="ESQ34081.1"/>
    </source>
</evidence>
<organism evidence="2 3">
    <name type="scientific">Eutrema salsugineum</name>
    <name type="common">Saltwater cress</name>
    <name type="synonym">Sisymbrium salsugineum</name>
    <dbReference type="NCBI Taxonomy" id="72664"/>
    <lineage>
        <taxon>Eukaryota</taxon>
        <taxon>Viridiplantae</taxon>
        <taxon>Streptophyta</taxon>
        <taxon>Embryophyta</taxon>
        <taxon>Tracheophyta</taxon>
        <taxon>Spermatophyta</taxon>
        <taxon>Magnoliopsida</taxon>
        <taxon>eudicotyledons</taxon>
        <taxon>Gunneridae</taxon>
        <taxon>Pentapetalae</taxon>
        <taxon>rosids</taxon>
        <taxon>malvids</taxon>
        <taxon>Brassicales</taxon>
        <taxon>Brassicaceae</taxon>
        <taxon>Eutremeae</taxon>
        <taxon>Eutrema</taxon>
    </lineage>
</organism>
<reference evidence="2 3" key="1">
    <citation type="journal article" date="2013" name="Front. Plant Sci.">
        <title>The Reference Genome of the Halophytic Plant Eutrema salsugineum.</title>
        <authorList>
            <person name="Yang R."/>
            <person name="Jarvis D.E."/>
            <person name="Chen H."/>
            <person name="Beilstein M.A."/>
            <person name="Grimwood J."/>
            <person name="Jenkins J."/>
            <person name="Shu S."/>
            <person name="Prochnik S."/>
            <person name="Xin M."/>
            <person name="Ma C."/>
            <person name="Schmutz J."/>
            <person name="Wing R.A."/>
            <person name="Mitchell-Olds T."/>
            <person name="Schumaker K.S."/>
            <person name="Wang X."/>
        </authorList>
    </citation>
    <scope>NUCLEOTIDE SEQUENCE [LARGE SCALE GENOMIC DNA]</scope>
</reference>
<keyword evidence="3" id="KW-1185">Reference proteome</keyword>
<dbReference type="AlphaFoldDB" id="V4MQU9"/>
<proteinExistence type="predicted"/>
<dbReference type="Proteomes" id="UP000030689">
    <property type="component" value="Unassembled WGS sequence"/>
</dbReference>
<dbReference type="KEGG" id="eus:EUTSA_v10009846mg"/>
<accession>V4MQU9</accession>
<name>V4MQU9_EUTSA</name>
<feature type="chain" id="PRO_5004722550" evidence="1">
    <location>
        <begin position="21"/>
        <end position="49"/>
    </location>
</feature>
<dbReference type="EMBL" id="KI517683">
    <property type="protein sequence ID" value="ESQ34081.1"/>
    <property type="molecule type" value="Genomic_DNA"/>
</dbReference>
<gene>
    <name evidence="2" type="ORF">EUTSA_v10009846mg</name>
</gene>
<dbReference type="Gramene" id="ESQ34081">
    <property type="protein sequence ID" value="ESQ34081"/>
    <property type="gene ID" value="EUTSA_v10009846mg"/>
</dbReference>